<evidence type="ECO:0000313" key="1">
    <source>
        <dbReference type="EMBL" id="KAK3887422.1"/>
    </source>
</evidence>
<protein>
    <submittedName>
        <fullName evidence="1">Uncharacterized protein</fullName>
    </submittedName>
</protein>
<dbReference type="EMBL" id="JAWQEG010000633">
    <property type="protein sequence ID" value="KAK3887422.1"/>
    <property type="molecule type" value="Genomic_DNA"/>
</dbReference>
<proteinExistence type="predicted"/>
<dbReference type="Proteomes" id="UP001286313">
    <property type="component" value="Unassembled WGS sequence"/>
</dbReference>
<gene>
    <name evidence="1" type="ORF">Pcinc_008479</name>
</gene>
<organism evidence="1 2">
    <name type="scientific">Petrolisthes cinctipes</name>
    <name type="common">Flat porcelain crab</name>
    <dbReference type="NCBI Taxonomy" id="88211"/>
    <lineage>
        <taxon>Eukaryota</taxon>
        <taxon>Metazoa</taxon>
        <taxon>Ecdysozoa</taxon>
        <taxon>Arthropoda</taxon>
        <taxon>Crustacea</taxon>
        <taxon>Multicrustacea</taxon>
        <taxon>Malacostraca</taxon>
        <taxon>Eumalacostraca</taxon>
        <taxon>Eucarida</taxon>
        <taxon>Decapoda</taxon>
        <taxon>Pleocyemata</taxon>
        <taxon>Anomura</taxon>
        <taxon>Galatheoidea</taxon>
        <taxon>Porcellanidae</taxon>
        <taxon>Petrolisthes</taxon>
    </lineage>
</organism>
<evidence type="ECO:0000313" key="2">
    <source>
        <dbReference type="Proteomes" id="UP001286313"/>
    </source>
</evidence>
<comment type="caution">
    <text evidence="1">The sequence shown here is derived from an EMBL/GenBank/DDBJ whole genome shotgun (WGS) entry which is preliminary data.</text>
</comment>
<accession>A0AAE1KXH6</accession>
<keyword evidence="2" id="KW-1185">Reference proteome</keyword>
<dbReference type="AlphaFoldDB" id="A0AAE1KXH6"/>
<name>A0AAE1KXH6_PETCI</name>
<reference evidence="1" key="1">
    <citation type="submission" date="2023-10" db="EMBL/GenBank/DDBJ databases">
        <title>Genome assemblies of two species of porcelain crab, Petrolisthes cinctipes and Petrolisthes manimaculis (Anomura: Porcellanidae).</title>
        <authorList>
            <person name="Angst P."/>
        </authorList>
    </citation>
    <scope>NUCLEOTIDE SEQUENCE</scope>
    <source>
        <strain evidence="1">PB745_01</strain>
        <tissue evidence="1">Gill</tissue>
    </source>
</reference>
<sequence>MRDECSGWAGWDERWMECVLRLGGWGEKRDEYSSLANWRHSSLHLVGSLPFRGRSTPLWNPISPTFSLNDPLPPDTHRKFILTKAVHGTPGYHMETGKGSWEYDIMCGHLYKKVKIVLSGENALEMVRLTNMNSRARKRDTG</sequence>